<evidence type="ECO:0000313" key="1">
    <source>
        <dbReference type="EMBL" id="KAJ3496922.1"/>
    </source>
</evidence>
<proteinExistence type="predicted"/>
<dbReference type="EMBL" id="JANAKD010000151">
    <property type="protein sequence ID" value="KAJ3496922.1"/>
    <property type="molecule type" value="Genomic_DNA"/>
</dbReference>
<name>A0ACC1R4L1_9HYPO</name>
<gene>
    <name evidence="1" type="ORF">NLG97_g2292</name>
</gene>
<keyword evidence="2" id="KW-1185">Reference proteome</keyword>
<evidence type="ECO:0000313" key="2">
    <source>
        <dbReference type="Proteomes" id="UP001148737"/>
    </source>
</evidence>
<organism evidence="1 2">
    <name type="scientific">Lecanicillium saksenae</name>
    <dbReference type="NCBI Taxonomy" id="468837"/>
    <lineage>
        <taxon>Eukaryota</taxon>
        <taxon>Fungi</taxon>
        <taxon>Dikarya</taxon>
        <taxon>Ascomycota</taxon>
        <taxon>Pezizomycotina</taxon>
        <taxon>Sordariomycetes</taxon>
        <taxon>Hypocreomycetidae</taxon>
        <taxon>Hypocreales</taxon>
        <taxon>Cordycipitaceae</taxon>
        <taxon>Lecanicillium</taxon>
    </lineage>
</organism>
<dbReference type="Proteomes" id="UP001148737">
    <property type="component" value="Unassembled WGS sequence"/>
</dbReference>
<comment type="caution">
    <text evidence="1">The sequence shown here is derived from an EMBL/GenBank/DDBJ whole genome shotgun (WGS) entry which is preliminary data.</text>
</comment>
<reference evidence="1" key="1">
    <citation type="submission" date="2022-07" db="EMBL/GenBank/DDBJ databases">
        <title>Genome Sequence of Lecanicillium saksenae.</title>
        <authorList>
            <person name="Buettner E."/>
        </authorList>
    </citation>
    <scope>NUCLEOTIDE SEQUENCE</scope>
    <source>
        <strain evidence="1">VT-O1</strain>
    </source>
</reference>
<accession>A0ACC1R4L1</accession>
<sequence>MNWFSKLLLILSTLALVPTSQSRLEVRTSQVKLLSYDYHDSILSGSITVQNIAYEKKVSVFWAAGSNWQTIPIDAKYSNGPGTDGYETWQFSAAAPGATDFYISYQVSSQTYYDPGNYVNFHISPPVSSPAPGSTSTSTPATTPTSSSTSSSVHTTSTTTSSSTTSSTNVSSTTSDSGPVKVSPLPPFYSADVPSEPAAAPPSGCGNYNGKDSCASGSTYTVPDSAENRRWQTPPKGDASYIDSFQSYHSLTGYADIQYSSGQKYAAVVVNCLSRTKETLTYSFNGANQTGNTYQASSSVDKDGMNIVVYGSGGSVLTLDTLYFIWENADIAAQFSFQGGQKGAIVEMFGWPYADIAQECKFMGKAGYMGVKIFPPQEHVFGSQYYEPDGQFRPWYFAYQPVSYRLNSRMGTRENLRSMMQACRSAGVRVYFDAVINHMTGNGYDIQNHRNGDCSLYSGHNGSALSPFYTWGQTFLINPFTKTRPTLEFPAVPYGPTDFHCERSLSSWTDGETITKGWLVGLTDLNSEKPYVQDRIATYLVDVMSLGASGFRVDASKHIGPAMMAQIYQRVRQKLGGQFPEDFISWNEVILGGEKDLLACGGGEWSWYTNFDNMLAAAGVSSNDIAKIKIWSSDYPKEFPACGSWVIPASRFVIQNDDHDQQNPGSSSRDMADKGSVLVKDKDISKHRHFEVLLFNRTDADWNIKLVLSSYMFAANGGAGFPDGLSDCSHYTGTQSPNGCLSMAYDKAYIESACGYGGGTLTPGKYTRVHRDISIINAMRQWVNLDPVSGQSLGIAQSEEEIKDKPEGNERAEKFQQHRFSAPNNLLSSRAEAALSSAAFDTMQLLDLPSEILLEIADRMWPPDLGPFLLCCKYLHQILITPFYRGDGHGYGRAWSWSLEQNHLVTLHRIKEAGVSFKNCGNLLHCSAQQRRLDFVRFILNSGDVGPDYLSEMNYTCLFWAAKEGHRDVAQLFLDYGADPNCCVPVGIMATPLAAAIMRDHEDIAIALLEAGADAGREIEECTTPLVGAAVRGMTELVSLLLERPGCINYARSYSKDGHGLLHHAVHSGNFPTTVELLLHNGLSAPTEALNEMLRDAVEHNKLQIARMLLAHGADVDYQPRIHTFDDPETLLHIARKPNQAGMVGLLLEYGANPNAQDVWEKTALHYWCELKTNIDAIKLLLDAGADARIKERYGYEPIQKASAVATELLLNNGACVNARGHCGRTALHRAAKEDYEKVEVLLKHGANVNAKDNYGMTPLIRACGNGQPATIQLLLSHGADCHQASDDGYTAVLHAAHDGDVDGLELLLSAGAKLGAITSSGASALVVAMAGDADERMVSRLLRDPSIDINYQDRCGRTALLYAAIKRKTAAVTYLLSHGTPPNLLLKDHWGATALTMAIRNGHLDIVRQLLVVQRRIDPAAKFLLDEDNHGCNAIDWAVRSKSVDVWRMVLDNANISELTDDEDEVTCGTPVNFDSEDEICWVCGRCTVDLEHKREDAMECGKCYHNGVHLGYDFTICPYCVKDGVSCLDPNHKSTWQIFIP</sequence>
<protein>
    <submittedName>
        <fullName evidence="1">Uncharacterized protein</fullName>
    </submittedName>
</protein>